<protein>
    <recommendedName>
        <fullName evidence="1">Aminotransferase</fullName>
        <ecNumber evidence="1">2.6.1.-</ecNumber>
    </recommendedName>
</protein>
<comment type="similarity">
    <text evidence="1">Belongs to the class-I pyridoxal-phosphate-dependent aminotransferase family.</text>
</comment>
<organism evidence="3 4">
    <name type="scientific">Paractinoplanes globisporus</name>
    <dbReference type="NCBI Taxonomy" id="113565"/>
    <lineage>
        <taxon>Bacteria</taxon>
        <taxon>Bacillati</taxon>
        <taxon>Actinomycetota</taxon>
        <taxon>Actinomycetes</taxon>
        <taxon>Micromonosporales</taxon>
        <taxon>Micromonosporaceae</taxon>
        <taxon>Paractinoplanes</taxon>
    </lineage>
</organism>
<dbReference type="Gene3D" id="3.40.640.10">
    <property type="entry name" value="Type I PLP-dependent aspartate aminotransferase-like (Major domain)"/>
    <property type="match status" value="1"/>
</dbReference>
<dbReference type="EMBL" id="JBIAZU010000004">
    <property type="protein sequence ID" value="MFF5292758.1"/>
    <property type="molecule type" value="Genomic_DNA"/>
</dbReference>
<dbReference type="CDD" id="cd00609">
    <property type="entry name" value="AAT_like"/>
    <property type="match status" value="1"/>
</dbReference>
<dbReference type="GO" id="GO:0008483">
    <property type="term" value="F:transaminase activity"/>
    <property type="evidence" value="ECO:0007669"/>
    <property type="project" value="UniProtKB-KW"/>
</dbReference>
<evidence type="ECO:0000313" key="4">
    <source>
        <dbReference type="Proteomes" id="UP001602245"/>
    </source>
</evidence>
<keyword evidence="4" id="KW-1185">Reference proteome</keyword>
<name>A0ABW6WIB5_9ACTN</name>
<dbReference type="InterPro" id="IPR015424">
    <property type="entry name" value="PyrdxlP-dep_Trfase"/>
</dbReference>
<dbReference type="Pfam" id="PF00155">
    <property type="entry name" value="Aminotran_1_2"/>
    <property type="match status" value="1"/>
</dbReference>
<dbReference type="InterPro" id="IPR004838">
    <property type="entry name" value="NHTrfase_class1_PyrdxlP-BS"/>
</dbReference>
<gene>
    <name evidence="3" type="ORF">ACFY35_25225</name>
</gene>
<accession>A0ABW6WIB5</accession>
<dbReference type="PROSITE" id="PS00105">
    <property type="entry name" value="AA_TRANSFER_CLASS_1"/>
    <property type="match status" value="1"/>
</dbReference>
<dbReference type="SUPFAM" id="SSF53383">
    <property type="entry name" value="PLP-dependent transferases"/>
    <property type="match status" value="1"/>
</dbReference>
<dbReference type="RefSeq" id="WP_020515940.1">
    <property type="nucleotide sequence ID" value="NZ_JBIAZU010000004.1"/>
</dbReference>
<dbReference type="Proteomes" id="UP001602245">
    <property type="component" value="Unassembled WGS sequence"/>
</dbReference>
<dbReference type="PANTHER" id="PTHR43510:SF1">
    <property type="entry name" value="AMINOTRANSFERASE FUNCTION, HYPOTHETICAL (EUROFUNG)"/>
    <property type="match status" value="1"/>
</dbReference>
<dbReference type="InterPro" id="IPR015421">
    <property type="entry name" value="PyrdxlP-dep_Trfase_major"/>
</dbReference>
<dbReference type="EC" id="2.6.1.-" evidence="1"/>
<dbReference type="Gene3D" id="3.90.1150.10">
    <property type="entry name" value="Aspartate Aminotransferase, domain 1"/>
    <property type="match status" value="1"/>
</dbReference>
<evidence type="ECO:0000259" key="2">
    <source>
        <dbReference type="Pfam" id="PF00155"/>
    </source>
</evidence>
<evidence type="ECO:0000313" key="3">
    <source>
        <dbReference type="EMBL" id="MFF5292758.1"/>
    </source>
</evidence>
<evidence type="ECO:0000256" key="1">
    <source>
        <dbReference type="RuleBase" id="RU000481"/>
    </source>
</evidence>
<dbReference type="PANTHER" id="PTHR43510">
    <property type="entry name" value="AMINOTRANSFERASE FUNCTION, HYPOTHETICAL (EUROFUNG)"/>
    <property type="match status" value="1"/>
</dbReference>
<keyword evidence="1" id="KW-0808">Transferase</keyword>
<keyword evidence="1 3" id="KW-0032">Aminotransferase</keyword>
<comment type="caution">
    <text evidence="3">The sequence shown here is derived from an EMBL/GenBank/DDBJ whole genome shotgun (WGS) entry which is preliminary data.</text>
</comment>
<dbReference type="InterPro" id="IPR015422">
    <property type="entry name" value="PyrdxlP-dep_Trfase_small"/>
</dbReference>
<proteinExistence type="inferred from homology"/>
<dbReference type="InterPro" id="IPR004839">
    <property type="entry name" value="Aminotransferase_I/II_large"/>
</dbReference>
<sequence length="385" mass="40599">MAVFEPSDMTVLVDTNVRFDLAESTCLPVRMGELADPAELADVPLGYGTVRGDAGLRELIAGSTGVEPGQVLVTVGAIEAMFLLAQAVCGPGDRVLLLTPCFPPARTVPAGLGARIDTVPLSFDEGYRLPIERVTAALRPETRLVSLASPQNPSGVRFTDGELRALVDAVHDRAPGAVVLVDETYRESTYGKMAKPPSIATLAPSVITCSSVSKAHGAPGLRLGWLTTTDPALYDRLREAKFQTTISCSRVDEFLAARVLGRSGEILAARASFLEGALAELVRWAEKQRVEIVVPDGGPMCCLRLPASVDVAAFHRRLASLETRVAPGAWFGSEDRVVRAGFGHLGADDFRKALDHVADALAFASASASSASASSAFVSSARTSV</sequence>
<reference evidence="3 4" key="1">
    <citation type="submission" date="2024-10" db="EMBL/GenBank/DDBJ databases">
        <title>The Natural Products Discovery Center: Release of the First 8490 Sequenced Strains for Exploring Actinobacteria Biosynthetic Diversity.</title>
        <authorList>
            <person name="Kalkreuter E."/>
            <person name="Kautsar S.A."/>
            <person name="Yang D."/>
            <person name="Bader C.D."/>
            <person name="Teijaro C.N."/>
            <person name="Fluegel L."/>
            <person name="Davis C.M."/>
            <person name="Simpson J.R."/>
            <person name="Lauterbach L."/>
            <person name="Steele A.D."/>
            <person name="Gui C."/>
            <person name="Meng S."/>
            <person name="Li G."/>
            <person name="Viehrig K."/>
            <person name="Ye F."/>
            <person name="Su P."/>
            <person name="Kiefer A.F."/>
            <person name="Nichols A."/>
            <person name="Cepeda A.J."/>
            <person name="Yan W."/>
            <person name="Fan B."/>
            <person name="Jiang Y."/>
            <person name="Adhikari A."/>
            <person name="Zheng C.-J."/>
            <person name="Schuster L."/>
            <person name="Cowan T.M."/>
            <person name="Smanski M.J."/>
            <person name="Chevrette M.G."/>
            <person name="De Carvalho L.P.S."/>
            <person name="Shen B."/>
        </authorList>
    </citation>
    <scope>NUCLEOTIDE SEQUENCE [LARGE SCALE GENOMIC DNA]</scope>
    <source>
        <strain evidence="3 4">NPDC000087</strain>
    </source>
</reference>
<feature type="domain" description="Aminotransferase class I/classII large" evidence="2">
    <location>
        <begin position="45"/>
        <end position="333"/>
    </location>
</feature>
<comment type="cofactor">
    <cofactor evidence="1">
        <name>pyridoxal 5'-phosphate</name>
        <dbReference type="ChEBI" id="CHEBI:597326"/>
    </cofactor>
</comment>